<organism evidence="2 3">
    <name type="scientific">Halarchaeum grantii</name>
    <dbReference type="NCBI Taxonomy" id="1193105"/>
    <lineage>
        <taxon>Archaea</taxon>
        <taxon>Methanobacteriati</taxon>
        <taxon>Methanobacteriota</taxon>
        <taxon>Stenosarchaea group</taxon>
        <taxon>Halobacteria</taxon>
        <taxon>Halobacteriales</taxon>
        <taxon>Halobacteriaceae</taxon>
    </lineage>
</organism>
<dbReference type="EMBL" id="BMPF01000009">
    <property type="protein sequence ID" value="GGL45078.1"/>
    <property type="molecule type" value="Genomic_DNA"/>
</dbReference>
<dbReference type="AlphaFoldDB" id="A0A830F6A3"/>
<evidence type="ECO:0000313" key="2">
    <source>
        <dbReference type="EMBL" id="GGL45078.1"/>
    </source>
</evidence>
<protein>
    <recommendedName>
        <fullName evidence="1">DUF7123 domain-containing protein</fullName>
    </recommendedName>
</protein>
<gene>
    <name evidence="2" type="ORF">GCM10009037_30600</name>
</gene>
<dbReference type="InterPro" id="IPR055547">
    <property type="entry name" value="DUF7123"/>
</dbReference>
<evidence type="ECO:0000313" key="3">
    <source>
        <dbReference type="Proteomes" id="UP000628840"/>
    </source>
</evidence>
<keyword evidence="3" id="KW-1185">Reference proteome</keyword>
<dbReference type="Proteomes" id="UP000628840">
    <property type="component" value="Unassembled WGS sequence"/>
</dbReference>
<evidence type="ECO:0000259" key="1">
    <source>
        <dbReference type="Pfam" id="PF23438"/>
    </source>
</evidence>
<comment type="caution">
    <text evidence="2">The sequence shown here is derived from an EMBL/GenBank/DDBJ whole genome shotgun (WGS) entry which is preliminary data.</text>
</comment>
<dbReference type="Pfam" id="PF23438">
    <property type="entry name" value="DUF7123"/>
    <property type="match status" value="1"/>
</dbReference>
<feature type="domain" description="DUF7123" evidence="1">
    <location>
        <begin position="6"/>
        <end position="81"/>
    </location>
</feature>
<accession>A0A830F6A3</accession>
<dbReference type="RefSeq" id="WP_425433174.1">
    <property type="nucleotide sequence ID" value="NZ_BMPF01000009.1"/>
</dbReference>
<name>A0A830F6A3_9EURY</name>
<sequence length="84" mass="9490">MVTPKPEELRQQIKRYLIAQAESGNKFVKSRHISDYLDVSAKRVGQAICALEAEEQVTLGQQSISLHRWGGKSDGVTWYIEVSE</sequence>
<reference evidence="2 3" key="1">
    <citation type="journal article" date="2019" name="Int. J. Syst. Evol. Microbiol.">
        <title>The Global Catalogue of Microorganisms (GCM) 10K type strain sequencing project: providing services to taxonomists for standard genome sequencing and annotation.</title>
        <authorList>
            <consortium name="The Broad Institute Genomics Platform"/>
            <consortium name="The Broad Institute Genome Sequencing Center for Infectious Disease"/>
            <person name="Wu L."/>
            <person name="Ma J."/>
        </authorList>
    </citation>
    <scope>NUCLEOTIDE SEQUENCE [LARGE SCALE GENOMIC DNA]</scope>
    <source>
        <strain evidence="2 3">JCM 19585</strain>
    </source>
</reference>
<proteinExistence type="predicted"/>